<proteinExistence type="predicted"/>
<gene>
    <name evidence="3" type="primary">ppaX_1</name>
    <name evidence="3" type="ORF">BN997_01042</name>
</gene>
<evidence type="ECO:0000313" key="3">
    <source>
        <dbReference type="EMBL" id="CEI81224.1"/>
    </source>
</evidence>
<dbReference type="GO" id="GO:0006281">
    <property type="term" value="P:DNA repair"/>
    <property type="evidence" value="ECO:0007669"/>
    <property type="project" value="TreeGrafter"/>
</dbReference>
<dbReference type="NCBIfam" id="TIGR01549">
    <property type="entry name" value="HAD-SF-IA-v1"/>
    <property type="match status" value="1"/>
</dbReference>
<dbReference type="InterPro" id="IPR006439">
    <property type="entry name" value="HAD-SF_hydro_IA"/>
</dbReference>
<organism evidence="3 4">
    <name type="scientific">Oceanobacillus oncorhynchi</name>
    <dbReference type="NCBI Taxonomy" id="545501"/>
    <lineage>
        <taxon>Bacteria</taxon>
        <taxon>Bacillati</taxon>
        <taxon>Bacillota</taxon>
        <taxon>Bacilli</taxon>
        <taxon>Bacillales</taxon>
        <taxon>Bacillaceae</taxon>
        <taxon>Oceanobacillus</taxon>
    </lineage>
</organism>
<dbReference type="NCBIfam" id="NF009804">
    <property type="entry name" value="PRK13288.1"/>
    <property type="match status" value="1"/>
</dbReference>
<evidence type="ECO:0000256" key="1">
    <source>
        <dbReference type="ARBA" id="ARBA00022801"/>
    </source>
</evidence>
<dbReference type="CDD" id="cd02616">
    <property type="entry name" value="HAD_PPase"/>
    <property type="match status" value="1"/>
</dbReference>
<dbReference type="PANTHER" id="PTHR43434:SF26">
    <property type="entry name" value="PYROPHOSPHATASE PPAX"/>
    <property type="match status" value="1"/>
</dbReference>
<name>A0A0A1MN48_9BACI</name>
<dbReference type="EMBL" id="CDGG01000001">
    <property type="protein sequence ID" value="CEI81224.1"/>
    <property type="molecule type" value="Genomic_DNA"/>
</dbReference>
<dbReference type="PANTHER" id="PTHR43434">
    <property type="entry name" value="PHOSPHOGLYCOLATE PHOSPHATASE"/>
    <property type="match status" value="1"/>
</dbReference>
<dbReference type="SUPFAM" id="SSF56784">
    <property type="entry name" value="HAD-like"/>
    <property type="match status" value="1"/>
</dbReference>
<dbReference type="SFLD" id="SFLDG01129">
    <property type="entry name" value="C1.5:_HAD__Beta-PGM__Phosphata"/>
    <property type="match status" value="1"/>
</dbReference>
<dbReference type="SFLD" id="SFLDS00003">
    <property type="entry name" value="Haloacid_Dehalogenase"/>
    <property type="match status" value="1"/>
</dbReference>
<dbReference type="FunFam" id="3.40.50.1000:FF:000022">
    <property type="entry name" value="Phosphoglycolate phosphatase"/>
    <property type="match status" value="1"/>
</dbReference>
<dbReference type="Gene3D" id="3.40.50.1000">
    <property type="entry name" value="HAD superfamily/HAD-like"/>
    <property type="match status" value="1"/>
</dbReference>
<keyword evidence="4" id="KW-1185">Reference proteome</keyword>
<evidence type="ECO:0000256" key="2">
    <source>
        <dbReference type="ARBA" id="ARBA00022842"/>
    </source>
</evidence>
<sequence length="211" mass="24156">MSIRTILFDLDGTLIDTNELIRASFEHTFQQFDMQFTPEEIKHLNGPPLNETFYEINPGLSEQMVAAYREYNMREHDRYVEAFPDVYETIKQLYEKDITLGIVSTKIKKTVMMGLDLTKLTGFFSVIITYDDVVNKKPDPEPVEKAMSLLDADPETTLMVGDNFHDIVSGQRAGTQTAAVSWSEKTEAFLKSYHPTYYLDTMRDLLTVAGE</sequence>
<dbReference type="InterPro" id="IPR041492">
    <property type="entry name" value="HAD_2"/>
</dbReference>
<reference evidence="3 4" key="1">
    <citation type="submission" date="2014-11" db="EMBL/GenBank/DDBJ databases">
        <authorList>
            <person name="Urmite Genomes Urmite Genomes"/>
        </authorList>
    </citation>
    <scope>NUCLEOTIDE SEQUENCE [LARGE SCALE GENOMIC DNA]</scope>
    <source>
        <strain evidence="3 4">Oc5</strain>
    </source>
</reference>
<keyword evidence="1" id="KW-0378">Hydrolase</keyword>
<dbReference type="AlphaFoldDB" id="A0A0A1MN48"/>
<dbReference type="GO" id="GO:0005829">
    <property type="term" value="C:cytosol"/>
    <property type="evidence" value="ECO:0007669"/>
    <property type="project" value="TreeGrafter"/>
</dbReference>
<evidence type="ECO:0000313" key="4">
    <source>
        <dbReference type="Proteomes" id="UP000040453"/>
    </source>
</evidence>
<dbReference type="SFLD" id="SFLDG01135">
    <property type="entry name" value="C1.5.6:_HAD__Beta-PGM__Phospha"/>
    <property type="match status" value="1"/>
</dbReference>
<keyword evidence="2" id="KW-0460">Magnesium</keyword>
<dbReference type="OrthoDB" id="9807630at2"/>
<dbReference type="InterPro" id="IPR023198">
    <property type="entry name" value="PGP-like_dom2"/>
</dbReference>
<dbReference type="Proteomes" id="UP000040453">
    <property type="component" value="Unassembled WGS sequence"/>
</dbReference>
<dbReference type="InterPro" id="IPR023214">
    <property type="entry name" value="HAD_sf"/>
</dbReference>
<dbReference type="NCBIfam" id="TIGR01509">
    <property type="entry name" value="HAD-SF-IA-v3"/>
    <property type="match status" value="1"/>
</dbReference>
<dbReference type="Pfam" id="PF13419">
    <property type="entry name" value="HAD_2"/>
    <property type="match status" value="1"/>
</dbReference>
<dbReference type="GO" id="GO:0008967">
    <property type="term" value="F:phosphoglycolate phosphatase activity"/>
    <property type="evidence" value="ECO:0007669"/>
    <property type="project" value="TreeGrafter"/>
</dbReference>
<dbReference type="RefSeq" id="WP_042530227.1">
    <property type="nucleotide sequence ID" value="NZ_CAXOIH010000010.1"/>
</dbReference>
<accession>A0A0A1MN48</accession>
<dbReference type="InterPro" id="IPR050155">
    <property type="entry name" value="HAD-like_hydrolase_sf"/>
</dbReference>
<dbReference type="STRING" id="545501.BN997_01042"/>
<dbReference type="InterPro" id="IPR036412">
    <property type="entry name" value="HAD-like_sf"/>
</dbReference>
<protein>
    <submittedName>
        <fullName evidence="3">Pyrophosphatase PpaX</fullName>
    </submittedName>
</protein>
<dbReference type="Gene3D" id="1.10.150.240">
    <property type="entry name" value="Putative phosphatase, domain 2"/>
    <property type="match status" value="1"/>
</dbReference>
<dbReference type="PRINTS" id="PR00413">
    <property type="entry name" value="HADHALOGNASE"/>
</dbReference>